<feature type="region of interest" description="Disordered" evidence="1">
    <location>
        <begin position="857"/>
        <end position="919"/>
    </location>
</feature>
<evidence type="ECO:0000259" key="2">
    <source>
        <dbReference type="Pfam" id="PF00850"/>
    </source>
</evidence>
<name>A0ABQ5SN62_9CHLO</name>
<dbReference type="PRINTS" id="PR01270">
    <property type="entry name" value="HDASUPER"/>
</dbReference>
<feature type="compositionally biased region" description="Gly residues" evidence="1">
    <location>
        <begin position="394"/>
        <end position="409"/>
    </location>
</feature>
<feature type="compositionally biased region" description="Low complexity" evidence="1">
    <location>
        <begin position="857"/>
        <end position="874"/>
    </location>
</feature>
<feature type="compositionally biased region" description="Gly residues" evidence="1">
    <location>
        <begin position="980"/>
        <end position="990"/>
    </location>
</feature>
<organism evidence="3 4">
    <name type="scientific">Volvox africanus</name>
    <dbReference type="NCBI Taxonomy" id="51714"/>
    <lineage>
        <taxon>Eukaryota</taxon>
        <taxon>Viridiplantae</taxon>
        <taxon>Chlorophyta</taxon>
        <taxon>core chlorophytes</taxon>
        <taxon>Chlorophyceae</taxon>
        <taxon>CS clade</taxon>
        <taxon>Chlamydomonadales</taxon>
        <taxon>Volvocaceae</taxon>
        <taxon>Volvox</taxon>
    </lineage>
</organism>
<evidence type="ECO:0000313" key="3">
    <source>
        <dbReference type="EMBL" id="GLI70566.1"/>
    </source>
</evidence>
<feature type="region of interest" description="Disordered" evidence="1">
    <location>
        <begin position="1"/>
        <end position="72"/>
    </location>
</feature>
<feature type="region of interest" description="Disordered" evidence="1">
    <location>
        <begin position="362"/>
        <end position="447"/>
    </location>
</feature>
<feature type="region of interest" description="Disordered" evidence="1">
    <location>
        <begin position="478"/>
        <end position="507"/>
    </location>
</feature>
<feature type="region of interest" description="Disordered" evidence="1">
    <location>
        <begin position="454"/>
        <end position="473"/>
    </location>
</feature>
<feature type="compositionally biased region" description="Low complexity" evidence="1">
    <location>
        <begin position="196"/>
        <end position="232"/>
    </location>
</feature>
<feature type="domain" description="Histone deacetylase" evidence="2">
    <location>
        <begin position="484"/>
        <end position="721"/>
    </location>
</feature>
<dbReference type="InterPro" id="IPR000286">
    <property type="entry name" value="HDACs"/>
</dbReference>
<feature type="compositionally biased region" description="Polar residues" evidence="1">
    <location>
        <begin position="60"/>
        <end position="69"/>
    </location>
</feature>
<protein>
    <recommendedName>
        <fullName evidence="2">Histone deacetylase domain-containing protein</fullName>
    </recommendedName>
</protein>
<dbReference type="Pfam" id="PF00850">
    <property type="entry name" value="Hist_deacetyl"/>
    <property type="match status" value="1"/>
</dbReference>
<feature type="region of interest" description="Disordered" evidence="1">
    <location>
        <begin position="196"/>
        <end position="278"/>
    </location>
</feature>
<feature type="compositionally biased region" description="Low complexity" evidence="1">
    <location>
        <begin position="965"/>
        <end position="979"/>
    </location>
</feature>
<dbReference type="InterPro" id="IPR023696">
    <property type="entry name" value="Ureohydrolase_dom_sf"/>
</dbReference>
<accession>A0ABQ5SN62</accession>
<dbReference type="PANTHER" id="PTHR10625:SF44">
    <property type="entry name" value="HISTONE DEACETYLASE 19"/>
    <property type="match status" value="1"/>
</dbReference>
<dbReference type="PANTHER" id="PTHR10625">
    <property type="entry name" value="HISTONE DEACETYLASE HDAC1-RELATED"/>
    <property type="match status" value="1"/>
</dbReference>
<feature type="compositionally biased region" description="Acidic residues" evidence="1">
    <location>
        <begin position="487"/>
        <end position="507"/>
    </location>
</feature>
<feature type="compositionally biased region" description="Low complexity" evidence="1">
    <location>
        <begin position="8"/>
        <end position="59"/>
    </location>
</feature>
<sequence>MDSSGTKASGAIAAVQQAAATGGPAAGTAPASATAAAGTNGSARAGSNALPAAPRAAPAQQDQHQNYPTPRTRIYYNPELSKFSLGEDHPMVPHRLHLTHRLAELWGLFEDPAVKVVREYPPATTDQLRRFHTDEYIAFLEYLDTLDLANMSVEEQQELLGEDLALFGLSVCRPSVLPGAEDGSATALVQQPAPLSRGTAAAAPPRGAAATGPASRPPQQQQAQRLPTQQPQRPKPEPLTQSGNVGRQQLPASATAAQQQVVKMEPKVEPKPSPTIEDVHVPPQLIALAMQLLTKLAPTGNTTLTPAQHQQLITYLRQHQLQMQQKLAAAAPAGTTAAAARGGAGGGAGAAGVRPALTMVRPGQVVPPGKLGQPGPSGGGGGSGSKKRKAESSAGGGKGGKGGGGGGSGNNKKRSKKKRRTSYSEDDDEEEEISDEDDDPPTGATQAADGVAVGAGAAAAGAHSRPSRQAATAVAALTNAVRRTEAEESDDDDSDEDDDEDDDDEGGDCPIFPGLLRYVGLQAAGSILAARDLASGLCDVAVHWGGGMHHGMPYRAFGFCYVNDLVLAILELMSGCGRVLYIDIDVHHGDGVETAFKRSEKVLSISLHKWDDGRLQATNDTLNHGKPQRPVFFPGTGKKNDLGEGQGKYFTVNVPLQDDITDDSYFHVYKAVVKTAFERFKPQAVVLQCGCDSVAGDKLGRFNLSIRGHARCVELVRDLCRTGGVEGGPPPPANPARGGSQWRVPLLVTGGGGYTPPLVARCWALETAVLLGRQLGEVMPPAVAKAEDLSDLGPSYFKEPGLSRPPTCNYHMCLDTIMLPHMHKQMDSDYSLSRLAAYLTSNMQRINIRDGIPASGDAATAGDDGAAADGQATAKDGDTGKDGATGAATGSSKSKSRKSAVASGPGVADPLKHLTAPTGYPDAEEYIQDQKDRVVGGAPWAAKMPPPPVVRGRKSGAAAGGSGSRSGAAAPGGKNAPAGPAGGGKGGGVSAAGAAVIKAATGGGEAAAAGGATHGTTAAAFVPVQVPGIPVIRPYKPKVATPGAAPAVAAAPAPTAAAGQ</sequence>
<comment type="caution">
    <text evidence="3">The sequence shown here is derived from an EMBL/GenBank/DDBJ whole genome shotgun (WGS) entry which is preliminary data.</text>
</comment>
<dbReference type="Gene3D" id="3.40.800.20">
    <property type="entry name" value="Histone deacetylase domain"/>
    <property type="match status" value="2"/>
</dbReference>
<gene>
    <name evidence="3" type="ORF">VaNZ11_015489</name>
</gene>
<feature type="region of interest" description="Disordered" evidence="1">
    <location>
        <begin position="937"/>
        <end position="990"/>
    </location>
</feature>
<keyword evidence="4" id="KW-1185">Reference proteome</keyword>
<evidence type="ECO:0000256" key="1">
    <source>
        <dbReference type="SAM" id="MobiDB-lite"/>
    </source>
</evidence>
<proteinExistence type="predicted"/>
<dbReference type="EMBL" id="BSDZ01000094">
    <property type="protein sequence ID" value="GLI70566.1"/>
    <property type="molecule type" value="Genomic_DNA"/>
</dbReference>
<reference evidence="3 4" key="1">
    <citation type="journal article" date="2023" name="IScience">
        <title>Expanded male sex-determining region conserved during the evolution of homothallism in the green alga Volvox.</title>
        <authorList>
            <person name="Yamamoto K."/>
            <person name="Matsuzaki R."/>
            <person name="Mahakham W."/>
            <person name="Heman W."/>
            <person name="Sekimoto H."/>
            <person name="Kawachi M."/>
            <person name="Minakuchi Y."/>
            <person name="Toyoda A."/>
            <person name="Nozaki H."/>
        </authorList>
    </citation>
    <scope>NUCLEOTIDE SEQUENCE [LARGE SCALE GENOMIC DNA]</scope>
    <source>
        <strain evidence="3 4">NIES-4468</strain>
    </source>
</reference>
<dbReference type="InterPro" id="IPR023801">
    <property type="entry name" value="His_deacetylse_dom"/>
</dbReference>
<feature type="compositionally biased region" description="Basic residues" evidence="1">
    <location>
        <begin position="411"/>
        <end position="421"/>
    </location>
</feature>
<dbReference type="SUPFAM" id="SSF52768">
    <property type="entry name" value="Arginase/deacetylase"/>
    <property type="match status" value="2"/>
</dbReference>
<dbReference type="InterPro" id="IPR037138">
    <property type="entry name" value="His_deacetylse_dom_sf"/>
</dbReference>
<feature type="compositionally biased region" description="Low complexity" evidence="1">
    <location>
        <begin position="882"/>
        <end position="904"/>
    </location>
</feature>
<feature type="compositionally biased region" description="Acidic residues" evidence="1">
    <location>
        <begin position="424"/>
        <end position="440"/>
    </location>
</feature>
<evidence type="ECO:0000313" key="4">
    <source>
        <dbReference type="Proteomes" id="UP001165090"/>
    </source>
</evidence>
<feature type="compositionally biased region" description="Gly residues" evidence="1">
    <location>
        <begin position="375"/>
        <end position="384"/>
    </location>
</feature>
<dbReference type="Proteomes" id="UP001165090">
    <property type="component" value="Unassembled WGS sequence"/>
</dbReference>
<feature type="compositionally biased region" description="Polar residues" evidence="1">
    <location>
        <begin position="239"/>
        <end position="261"/>
    </location>
</feature>